<sequence length="100" mass="11273">MFLHFYCYFKTRLSLDNFSDQAAIWDSVGNNEECSQPHVEYPCSPNPTGVATHTSPTPTVIQLYILNPVTQPHNMVTLLEVVAKSENLTDTMNRIIISNT</sequence>
<gene>
    <name evidence="1" type="ORF">Bpfe_006501</name>
</gene>
<dbReference type="AlphaFoldDB" id="A0AAD8FHP5"/>
<keyword evidence="2" id="KW-1185">Reference proteome</keyword>
<organism evidence="1 2">
    <name type="scientific">Biomphalaria pfeifferi</name>
    <name type="common">Bloodfluke planorb</name>
    <name type="synonym">Freshwater snail</name>
    <dbReference type="NCBI Taxonomy" id="112525"/>
    <lineage>
        <taxon>Eukaryota</taxon>
        <taxon>Metazoa</taxon>
        <taxon>Spiralia</taxon>
        <taxon>Lophotrochozoa</taxon>
        <taxon>Mollusca</taxon>
        <taxon>Gastropoda</taxon>
        <taxon>Heterobranchia</taxon>
        <taxon>Euthyneura</taxon>
        <taxon>Panpulmonata</taxon>
        <taxon>Hygrophila</taxon>
        <taxon>Lymnaeoidea</taxon>
        <taxon>Planorbidae</taxon>
        <taxon>Biomphalaria</taxon>
    </lineage>
</organism>
<name>A0AAD8FHP5_BIOPF</name>
<dbReference type="EMBL" id="JASAOG010000019">
    <property type="protein sequence ID" value="KAK0063816.1"/>
    <property type="molecule type" value="Genomic_DNA"/>
</dbReference>
<feature type="non-terminal residue" evidence="1">
    <location>
        <position position="100"/>
    </location>
</feature>
<reference evidence="1" key="1">
    <citation type="journal article" date="2023" name="PLoS Negl. Trop. Dis.">
        <title>A genome sequence for Biomphalaria pfeifferi, the major vector snail for the human-infecting parasite Schistosoma mansoni.</title>
        <authorList>
            <person name="Bu L."/>
            <person name="Lu L."/>
            <person name="Laidemitt M.R."/>
            <person name="Zhang S.M."/>
            <person name="Mutuku M."/>
            <person name="Mkoji G."/>
            <person name="Steinauer M."/>
            <person name="Loker E.S."/>
        </authorList>
    </citation>
    <scope>NUCLEOTIDE SEQUENCE</scope>
    <source>
        <strain evidence="1">KasaAsao</strain>
    </source>
</reference>
<dbReference type="Proteomes" id="UP001233172">
    <property type="component" value="Unassembled WGS sequence"/>
</dbReference>
<evidence type="ECO:0000313" key="2">
    <source>
        <dbReference type="Proteomes" id="UP001233172"/>
    </source>
</evidence>
<protein>
    <submittedName>
        <fullName evidence="1">Uncharacterized protein</fullName>
    </submittedName>
</protein>
<comment type="caution">
    <text evidence="1">The sequence shown here is derived from an EMBL/GenBank/DDBJ whole genome shotgun (WGS) entry which is preliminary data.</text>
</comment>
<accession>A0AAD8FHP5</accession>
<reference evidence="1" key="2">
    <citation type="submission" date="2023-04" db="EMBL/GenBank/DDBJ databases">
        <authorList>
            <person name="Bu L."/>
            <person name="Lu L."/>
            <person name="Laidemitt M.R."/>
            <person name="Zhang S.M."/>
            <person name="Mutuku M."/>
            <person name="Mkoji G."/>
            <person name="Steinauer M."/>
            <person name="Loker E.S."/>
        </authorList>
    </citation>
    <scope>NUCLEOTIDE SEQUENCE</scope>
    <source>
        <strain evidence="1">KasaAsao</strain>
        <tissue evidence="1">Whole Snail</tissue>
    </source>
</reference>
<proteinExistence type="predicted"/>
<evidence type="ECO:0000313" key="1">
    <source>
        <dbReference type="EMBL" id="KAK0063816.1"/>
    </source>
</evidence>